<feature type="domain" description="PPIase FKBP-type" evidence="7">
    <location>
        <begin position="101"/>
        <end position="200"/>
    </location>
</feature>
<organism evidence="8">
    <name type="scientific">Prevotella sp. GTC17253</name>
    <dbReference type="NCBI Taxonomy" id="3236793"/>
    <lineage>
        <taxon>Bacteria</taxon>
        <taxon>Pseudomonadati</taxon>
        <taxon>Bacteroidota</taxon>
        <taxon>Bacteroidia</taxon>
        <taxon>Bacteroidales</taxon>
        <taxon>Prevotellaceae</taxon>
        <taxon>Prevotella</taxon>
    </lineage>
</organism>
<evidence type="ECO:0000256" key="6">
    <source>
        <dbReference type="RuleBase" id="RU003915"/>
    </source>
</evidence>
<dbReference type="PANTHER" id="PTHR43811:SF19">
    <property type="entry name" value="39 KDA FK506-BINDING NUCLEAR PROTEIN"/>
    <property type="match status" value="1"/>
</dbReference>
<evidence type="ECO:0000256" key="4">
    <source>
        <dbReference type="ARBA" id="ARBA00023235"/>
    </source>
</evidence>
<comment type="similarity">
    <text evidence="2 6">Belongs to the FKBP-type PPIase family.</text>
</comment>
<evidence type="ECO:0000256" key="3">
    <source>
        <dbReference type="ARBA" id="ARBA00023110"/>
    </source>
</evidence>
<dbReference type="PROSITE" id="PS51257">
    <property type="entry name" value="PROKAR_LIPOPROTEIN"/>
    <property type="match status" value="1"/>
</dbReference>
<evidence type="ECO:0000256" key="1">
    <source>
        <dbReference type="ARBA" id="ARBA00000971"/>
    </source>
</evidence>
<dbReference type="PANTHER" id="PTHR43811">
    <property type="entry name" value="FKBP-TYPE PEPTIDYL-PROLYL CIS-TRANS ISOMERASE FKPA"/>
    <property type="match status" value="1"/>
</dbReference>
<dbReference type="PROSITE" id="PS50059">
    <property type="entry name" value="FKBP_PPIASE"/>
    <property type="match status" value="1"/>
</dbReference>
<evidence type="ECO:0000256" key="2">
    <source>
        <dbReference type="ARBA" id="ARBA00006577"/>
    </source>
</evidence>
<dbReference type="SUPFAM" id="SSF54534">
    <property type="entry name" value="FKBP-like"/>
    <property type="match status" value="1"/>
</dbReference>
<evidence type="ECO:0000256" key="5">
    <source>
        <dbReference type="PROSITE-ProRule" id="PRU00277"/>
    </source>
</evidence>
<comment type="catalytic activity">
    <reaction evidence="1 5 6">
        <text>[protein]-peptidylproline (omega=180) = [protein]-peptidylproline (omega=0)</text>
        <dbReference type="Rhea" id="RHEA:16237"/>
        <dbReference type="Rhea" id="RHEA-COMP:10747"/>
        <dbReference type="Rhea" id="RHEA-COMP:10748"/>
        <dbReference type="ChEBI" id="CHEBI:83833"/>
        <dbReference type="ChEBI" id="CHEBI:83834"/>
        <dbReference type="EC" id="5.2.1.8"/>
    </reaction>
</comment>
<accession>A0AB33IP53</accession>
<dbReference type="Gene3D" id="3.10.50.40">
    <property type="match status" value="1"/>
</dbReference>
<protein>
    <recommendedName>
        <fullName evidence="6">Peptidyl-prolyl cis-trans isomerase</fullName>
        <ecNumber evidence="6">5.2.1.8</ecNumber>
    </recommendedName>
</protein>
<dbReference type="Pfam" id="PF00254">
    <property type="entry name" value="FKBP_C"/>
    <property type="match status" value="1"/>
</dbReference>
<gene>
    <name evidence="8" type="ORF">GTC17253_12890</name>
</gene>
<dbReference type="AlphaFoldDB" id="A0AB33IP53"/>
<proteinExistence type="inferred from homology"/>
<name>A0AB33IP53_9BACT</name>
<dbReference type="GO" id="GO:0003755">
    <property type="term" value="F:peptidyl-prolyl cis-trans isomerase activity"/>
    <property type="evidence" value="ECO:0007669"/>
    <property type="project" value="UniProtKB-UniRule"/>
</dbReference>
<dbReference type="EC" id="5.2.1.8" evidence="6"/>
<evidence type="ECO:0000259" key="7">
    <source>
        <dbReference type="PROSITE" id="PS50059"/>
    </source>
</evidence>
<keyword evidence="4 5" id="KW-0413">Isomerase</keyword>
<reference evidence="8" key="1">
    <citation type="submission" date="2024-07" db="EMBL/GenBank/DDBJ databases">
        <title>Complete genome sequence of Prevotella sp. YM-2024 GTC17253.</title>
        <authorList>
            <person name="Hayashi M."/>
            <person name="Muto Y."/>
            <person name="Tanaka K."/>
            <person name="Niwa H."/>
        </authorList>
    </citation>
    <scope>NUCLEOTIDE SEQUENCE</scope>
    <source>
        <strain evidence="8">GTC17253</strain>
    </source>
</reference>
<evidence type="ECO:0000313" key="8">
    <source>
        <dbReference type="EMBL" id="BFO71323.1"/>
    </source>
</evidence>
<keyword evidence="3 5" id="KW-0697">Rotamase</keyword>
<dbReference type="EMBL" id="AP035785">
    <property type="protein sequence ID" value="BFO71323.1"/>
    <property type="molecule type" value="Genomic_DNA"/>
</dbReference>
<sequence length="222" mass="24883">MEMRKLADYTVLLLLAVVFGLTSCKEGDDNKVEEFPNWETTNTTYFNTIYQKAKEAAASGDTSWKVFKSYTFADNTHNDAKDHIVVKVQKAGTGTVSPLYTDSVRIHYQGRLLPSTSYSDGYIFDQSWVSGYEYDLKTMVPIKMLTSDLVDGFSTALMHMHLGDRWTVYIPYQLGYGTSATSAIPAYSTLVFDITLVGIYRAGQVIPPYRLSSAKKAPGWIE</sequence>
<dbReference type="InterPro" id="IPR001179">
    <property type="entry name" value="PPIase_FKBP_dom"/>
</dbReference>
<dbReference type="InterPro" id="IPR046357">
    <property type="entry name" value="PPIase_dom_sf"/>
</dbReference>